<protein>
    <submittedName>
        <fullName evidence="1">Uncharacterized protein</fullName>
    </submittedName>
</protein>
<keyword evidence="2" id="KW-1185">Reference proteome</keyword>
<dbReference type="EMBL" id="LXQA010987716">
    <property type="protein sequence ID" value="MCI80093.1"/>
    <property type="molecule type" value="Genomic_DNA"/>
</dbReference>
<name>A0A392UY24_9FABA</name>
<reference evidence="1 2" key="1">
    <citation type="journal article" date="2018" name="Front. Plant Sci.">
        <title>Red Clover (Trifolium pratense) and Zigzag Clover (T. medium) - A Picture of Genomic Similarities and Differences.</title>
        <authorList>
            <person name="Dluhosova J."/>
            <person name="Istvanek J."/>
            <person name="Nedelnik J."/>
            <person name="Repkova J."/>
        </authorList>
    </citation>
    <scope>NUCLEOTIDE SEQUENCE [LARGE SCALE GENOMIC DNA]</scope>
    <source>
        <strain evidence="2">cv. 10/8</strain>
        <tissue evidence="1">Leaf</tissue>
    </source>
</reference>
<evidence type="ECO:0000313" key="1">
    <source>
        <dbReference type="EMBL" id="MCI80093.1"/>
    </source>
</evidence>
<evidence type="ECO:0000313" key="2">
    <source>
        <dbReference type="Proteomes" id="UP000265520"/>
    </source>
</evidence>
<proteinExistence type="predicted"/>
<dbReference type="AlphaFoldDB" id="A0A392UY24"/>
<dbReference type="Proteomes" id="UP000265520">
    <property type="component" value="Unassembled WGS sequence"/>
</dbReference>
<feature type="non-terminal residue" evidence="1">
    <location>
        <position position="42"/>
    </location>
</feature>
<sequence length="42" mass="4371">MASSRCNFGDIFARSVVFHVATSCPAAIADISESSPARTEPA</sequence>
<organism evidence="1 2">
    <name type="scientific">Trifolium medium</name>
    <dbReference type="NCBI Taxonomy" id="97028"/>
    <lineage>
        <taxon>Eukaryota</taxon>
        <taxon>Viridiplantae</taxon>
        <taxon>Streptophyta</taxon>
        <taxon>Embryophyta</taxon>
        <taxon>Tracheophyta</taxon>
        <taxon>Spermatophyta</taxon>
        <taxon>Magnoliopsida</taxon>
        <taxon>eudicotyledons</taxon>
        <taxon>Gunneridae</taxon>
        <taxon>Pentapetalae</taxon>
        <taxon>rosids</taxon>
        <taxon>fabids</taxon>
        <taxon>Fabales</taxon>
        <taxon>Fabaceae</taxon>
        <taxon>Papilionoideae</taxon>
        <taxon>50 kb inversion clade</taxon>
        <taxon>NPAAA clade</taxon>
        <taxon>Hologalegina</taxon>
        <taxon>IRL clade</taxon>
        <taxon>Trifolieae</taxon>
        <taxon>Trifolium</taxon>
    </lineage>
</organism>
<accession>A0A392UY24</accession>
<comment type="caution">
    <text evidence="1">The sequence shown here is derived from an EMBL/GenBank/DDBJ whole genome shotgun (WGS) entry which is preliminary data.</text>
</comment>